<proteinExistence type="inferred from homology"/>
<keyword evidence="2" id="KW-0119">Carbohydrate metabolism</keyword>
<evidence type="ECO:0000256" key="4">
    <source>
        <dbReference type="ARBA" id="ARBA00022777"/>
    </source>
</evidence>
<dbReference type="PROSITE" id="PS00445">
    <property type="entry name" value="FGGY_KINASES_2"/>
    <property type="match status" value="1"/>
</dbReference>
<evidence type="ECO:0000256" key="2">
    <source>
        <dbReference type="ARBA" id="ARBA00022629"/>
    </source>
</evidence>
<dbReference type="Gene3D" id="3.30.420.40">
    <property type="match status" value="1"/>
</dbReference>
<dbReference type="InterPro" id="IPR050406">
    <property type="entry name" value="FGGY_Carb_Kinase"/>
</dbReference>
<accession>A0ABZ1AZ47</accession>
<sequence>MQFRPFLTGERGAVAGHDDRASWTGISAGTTRADLARAALEGVVFAVRSAFELLEVSDPGPVLVTGGAARSGVVVQVLADVLGRPVRPLGLRSASAVGAAMTAGRGVGVAVTPEREAGEVVDPRPDSAMAAALARWTDAGAV</sequence>
<protein>
    <submittedName>
        <fullName evidence="6">FGGY-family carbohydrate kinase</fullName>
    </submittedName>
</protein>
<keyword evidence="3" id="KW-0808">Transferase</keyword>
<gene>
    <name evidence="6" type="ORF">U6N30_23075</name>
</gene>
<dbReference type="InterPro" id="IPR043129">
    <property type="entry name" value="ATPase_NBD"/>
</dbReference>
<dbReference type="GO" id="GO:0016301">
    <property type="term" value="F:kinase activity"/>
    <property type="evidence" value="ECO:0007669"/>
    <property type="project" value="UniProtKB-KW"/>
</dbReference>
<name>A0ABZ1AZ47_9ACTN</name>
<evidence type="ECO:0000313" key="6">
    <source>
        <dbReference type="EMBL" id="WRL62761.1"/>
    </source>
</evidence>
<dbReference type="PANTHER" id="PTHR43095">
    <property type="entry name" value="SUGAR KINASE"/>
    <property type="match status" value="1"/>
</dbReference>
<dbReference type="RefSeq" id="WP_324274112.1">
    <property type="nucleotide sequence ID" value="NZ_CP141261.1"/>
</dbReference>
<feature type="domain" description="Carbohydrate kinase FGGY C-terminal" evidence="5">
    <location>
        <begin position="3"/>
        <end position="105"/>
    </location>
</feature>
<dbReference type="EMBL" id="CP141261">
    <property type="protein sequence ID" value="WRL62761.1"/>
    <property type="molecule type" value="Genomic_DNA"/>
</dbReference>
<keyword evidence="2" id="KW-0859">Xylose metabolism</keyword>
<dbReference type="SUPFAM" id="SSF53067">
    <property type="entry name" value="Actin-like ATPase domain"/>
    <property type="match status" value="1"/>
</dbReference>
<evidence type="ECO:0000313" key="7">
    <source>
        <dbReference type="Proteomes" id="UP001324287"/>
    </source>
</evidence>
<dbReference type="InterPro" id="IPR018485">
    <property type="entry name" value="FGGY_C"/>
</dbReference>
<keyword evidence="7" id="KW-1185">Reference proteome</keyword>
<dbReference type="Pfam" id="PF02782">
    <property type="entry name" value="FGGY_C"/>
    <property type="match status" value="1"/>
</dbReference>
<evidence type="ECO:0000259" key="5">
    <source>
        <dbReference type="Pfam" id="PF02782"/>
    </source>
</evidence>
<comment type="similarity">
    <text evidence="1">Belongs to the FGGY kinase family.</text>
</comment>
<keyword evidence="4 6" id="KW-0418">Kinase</keyword>
<reference evidence="6 7" key="1">
    <citation type="submission" date="2023-12" db="EMBL/GenBank/DDBJ databases">
        <title>Blastococcus brunescens sp. nov., an actonobacterium isolated from sandstone collected in sahara desert.</title>
        <authorList>
            <person name="Gtari M."/>
            <person name="Ghodhbane F."/>
        </authorList>
    </citation>
    <scope>NUCLEOTIDE SEQUENCE [LARGE SCALE GENOMIC DNA]</scope>
    <source>
        <strain evidence="6 7">BMG 8361</strain>
    </source>
</reference>
<evidence type="ECO:0000256" key="1">
    <source>
        <dbReference type="ARBA" id="ARBA00009156"/>
    </source>
</evidence>
<evidence type="ECO:0000256" key="3">
    <source>
        <dbReference type="ARBA" id="ARBA00022679"/>
    </source>
</evidence>
<dbReference type="PANTHER" id="PTHR43095:SF5">
    <property type="entry name" value="XYLULOSE KINASE"/>
    <property type="match status" value="1"/>
</dbReference>
<dbReference type="InterPro" id="IPR018483">
    <property type="entry name" value="Carb_kinase_FGGY_CS"/>
</dbReference>
<organism evidence="6 7">
    <name type="scientific">Blastococcus brunescens</name>
    <dbReference type="NCBI Taxonomy" id="1564165"/>
    <lineage>
        <taxon>Bacteria</taxon>
        <taxon>Bacillati</taxon>
        <taxon>Actinomycetota</taxon>
        <taxon>Actinomycetes</taxon>
        <taxon>Geodermatophilales</taxon>
        <taxon>Geodermatophilaceae</taxon>
        <taxon>Blastococcus</taxon>
    </lineage>
</organism>
<dbReference type="Proteomes" id="UP001324287">
    <property type="component" value="Chromosome"/>
</dbReference>